<reference evidence="1" key="1">
    <citation type="submission" date="2022-02" db="EMBL/GenBank/DDBJ databases">
        <authorList>
            <person name="Kim D."/>
            <person name="Kim Y."/>
            <person name="Lee S.-M."/>
            <person name="Kim H."/>
            <person name="Nong L.K."/>
        </authorList>
    </citation>
    <scope>NUCLEOTIDE SEQUENCE</scope>
</reference>
<protein>
    <submittedName>
        <fullName evidence="1">Uncharacterized protein</fullName>
    </submittedName>
</protein>
<proteinExistence type="predicted"/>
<gene>
    <name evidence="1" type="ORF">KP12_14</name>
</gene>
<organism evidence="1">
    <name type="scientific">Klebsiella phage KP12</name>
    <dbReference type="NCBI Taxonomy" id="2923374"/>
    <lineage>
        <taxon>Viruses</taxon>
        <taxon>Duplodnaviria</taxon>
        <taxon>Heunggongvirae</taxon>
        <taxon>Uroviricota</taxon>
        <taxon>Caudoviricetes</taxon>
        <taxon>Vequintavirinae</taxon>
    </lineage>
</organism>
<name>A0A9E6Z0B4_9CAUD</name>
<dbReference type="EMBL" id="OM835951">
    <property type="protein sequence ID" value="UNI73423.1"/>
    <property type="molecule type" value="Genomic_DNA"/>
</dbReference>
<accession>A0A9E6Z0B4</accession>
<evidence type="ECO:0000313" key="1">
    <source>
        <dbReference type="EMBL" id="UNI73423.1"/>
    </source>
</evidence>
<sequence length="78" mass="9199">MKREIKISYWWKKSDNNGEVLDRHVDFLEEQAQERIFEMLNEGYTSGLLFDNIHSCDEDTENGVDYHGAWESTVEEVA</sequence>